<dbReference type="OrthoDB" id="20839at2759"/>
<evidence type="ECO:0000256" key="2">
    <source>
        <dbReference type="ARBA" id="ARBA00022771"/>
    </source>
</evidence>
<dbReference type="InterPro" id="IPR011011">
    <property type="entry name" value="Znf_FYVE_PHD"/>
</dbReference>
<dbReference type="EMBL" id="QEFC01001440">
    <property type="protein sequence ID" value="KAE9458007.1"/>
    <property type="molecule type" value="Genomic_DNA"/>
</dbReference>
<accession>A0A6A4LU61</accession>
<feature type="non-terminal residue" evidence="5">
    <location>
        <position position="1"/>
    </location>
</feature>
<dbReference type="GO" id="GO:0006357">
    <property type="term" value="P:regulation of transcription by RNA polymerase II"/>
    <property type="evidence" value="ECO:0007669"/>
    <property type="project" value="TreeGrafter"/>
</dbReference>
<protein>
    <recommendedName>
        <fullName evidence="7">PHD-type domain-containing protein</fullName>
    </recommendedName>
</protein>
<keyword evidence="6" id="KW-1185">Reference proteome</keyword>
<evidence type="ECO:0000313" key="5">
    <source>
        <dbReference type="EMBL" id="KAE9458007.1"/>
    </source>
</evidence>
<dbReference type="SUPFAM" id="SSF57903">
    <property type="entry name" value="FYVE/PHD zinc finger"/>
    <property type="match status" value="1"/>
</dbReference>
<gene>
    <name evidence="5" type="ORF">C3L33_10091</name>
</gene>
<keyword evidence="2" id="KW-0863">Zinc-finger</keyword>
<organism evidence="5 6">
    <name type="scientific">Rhododendron williamsianum</name>
    <dbReference type="NCBI Taxonomy" id="262921"/>
    <lineage>
        <taxon>Eukaryota</taxon>
        <taxon>Viridiplantae</taxon>
        <taxon>Streptophyta</taxon>
        <taxon>Embryophyta</taxon>
        <taxon>Tracheophyta</taxon>
        <taxon>Spermatophyta</taxon>
        <taxon>Magnoliopsida</taxon>
        <taxon>eudicotyledons</taxon>
        <taxon>Gunneridae</taxon>
        <taxon>Pentapetalae</taxon>
        <taxon>asterids</taxon>
        <taxon>Ericales</taxon>
        <taxon>Ericaceae</taxon>
        <taxon>Ericoideae</taxon>
        <taxon>Rhodoreae</taxon>
        <taxon>Rhododendron</taxon>
    </lineage>
</organism>
<feature type="compositionally biased region" description="Acidic residues" evidence="4">
    <location>
        <begin position="1"/>
        <end position="22"/>
    </location>
</feature>
<feature type="region of interest" description="Disordered" evidence="4">
    <location>
        <begin position="181"/>
        <end position="200"/>
    </location>
</feature>
<evidence type="ECO:0000256" key="1">
    <source>
        <dbReference type="ARBA" id="ARBA00022723"/>
    </source>
</evidence>
<dbReference type="InterPro" id="IPR050701">
    <property type="entry name" value="Histone_Mod_Regulator"/>
</dbReference>
<dbReference type="Gene3D" id="3.30.40.10">
    <property type="entry name" value="Zinc/RING finger domain, C3HC4 (zinc finger)"/>
    <property type="match status" value="1"/>
</dbReference>
<evidence type="ECO:0008006" key="7">
    <source>
        <dbReference type="Google" id="ProtNLM"/>
    </source>
</evidence>
<dbReference type="Proteomes" id="UP000428333">
    <property type="component" value="Linkage Group LG06"/>
</dbReference>
<name>A0A6A4LU61_9ERIC</name>
<feature type="compositionally biased region" description="Basic and acidic residues" evidence="4">
    <location>
        <begin position="34"/>
        <end position="44"/>
    </location>
</feature>
<evidence type="ECO:0000256" key="3">
    <source>
        <dbReference type="ARBA" id="ARBA00022833"/>
    </source>
</evidence>
<dbReference type="AlphaFoldDB" id="A0A6A4LU61"/>
<dbReference type="PANTHER" id="PTHR13793:SF148">
    <property type="entry name" value="RING_FYVE_PHD ZINC FINGER SUPERFAMILY PROTEIN"/>
    <property type="match status" value="1"/>
</dbReference>
<dbReference type="InterPro" id="IPR013083">
    <property type="entry name" value="Znf_RING/FYVE/PHD"/>
</dbReference>
<keyword evidence="3" id="KW-0862">Zinc</keyword>
<dbReference type="Pfam" id="PF13832">
    <property type="entry name" value="zf-HC5HC2H_2"/>
    <property type="match status" value="1"/>
</dbReference>
<comment type="caution">
    <text evidence="5">The sequence shown here is derived from an EMBL/GenBank/DDBJ whole genome shotgun (WGS) entry which is preliminary data.</text>
</comment>
<sequence length="200" mass="21625">DINETGENEGGDADEEEVEAQEAENGPISNNTGKIEERETEEKNVSIAERINEVEENGEGEGNADDGIECACAKAQTETPQTRFCDGCDLIVHSTCYGSPLVKGIPEVAGGARKPTNDGRWAHIVCAVYVSEAFFTDPEGREGIDFSRVPDKRKSSMLSTEKGGTRGLLLLGFARNTLSCGRSNKKQESSGLWLGDEHKK</sequence>
<reference evidence="5 6" key="1">
    <citation type="journal article" date="2019" name="Genome Biol. Evol.">
        <title>The Rhododendron genome and chromosomal organization provide insight into shared whole-genome duplications across the heath family (Ericaceae).</title>
        <authorList>
            <person name="Soza V.L."/>
            <person name="Lindsley D."/>
            <person name="Waalkes A."/>
            <person name="Ramage E."/>
            <person name="Patwardhan R.P."/>
            <person name="Burton J.N."/>
            <person name="Adey A."/>
            <person name="Kumar A."/>
            <person name="Qiu R."/>
            <person name="Shendure J."/>
            <person name="Hall B."/>
        </authorList>
    </citation>
    <scope>NUCLEOTIDE SEQUENCE [LARGE SCALE GENOMIC DNA]</scope>
    <source>
        <strain evidence="5">RSF 1966-606</strain>
    </source>
</reference>
<keyword evidence="1" id="KW-0479">Metal-binding</keyword>
<feature type="region of interest" description="Disordered" evidence="4">
    <location>
        <begin position="1"/>
        <end position="64"/>
    </location>
</feature>
<feature type="compositionally biased region" description="Acidic residues" evidence="4">
    <location>
        <begin position="54"/>
        <end position="64"/>
    </location>
</feature>
<evidence type="ECO:0000313" key="6">
    <source>
        <dbReference type="Proteomes" id="UP000428333"/>
    </source>
</evidence>
<proteinExistence type="predicted"/>
<dbReference type="PANTHER" id="PTHR13793">
    <property type="entry name" value="PHD FINGER PROTEINS"/>
    <property type="match status" value="1"/>
</dbReference>
<dbReference type="GO" id="GO:0008270">
    <property type="term" value="F:zinc ion binding"/>
    <property type="evidence" value="ECO:0007669"/>
    <property type="project" value="UniProtKB-KW"/>
</dbReference>
<evidence type="ECO:0000256" key="4">
    <source>
        <dbReference type="SAM" id="MobiDB-lite"/>
    </source>
</evidence>